<dbReference type="Proteomes" id="UP001187531">
    <property type="component" value="Unassembled WGS sequence"/>
</dbReference>
<reference evidence="2" key="1">
    <citation type="submission" date="2023-07" db="EMBL/GenBank/DDBJ databases">
        <title>Chromosome-level genome assembly of Artemia franciscana.</title>
        <authorList>
            <person name="Jo E."/>
        </authorList>
    </citation>
    <scope>NUCLEOTIDE SEQUENCE</scope>
    <source>
        <tissue evidence="2">Whole body</tissue>
    </source>
</reference>
<feature type="compositionally biased region" description="Basic and acidic residues" evidence="1">
    <location>
        <begin position="145"/>
        <end position="157"/>
    </location>
</feature>
<sequence length="213" mass="24082">MGRPDSYLSKNPSSSPKFFHIDLLIYSSIPVAALLYPKEAYNMVSKESIRLKKLSVIAYNFALGAKPKEKKEPVDKPLKSFEQVIDDSDDTMYWGFRLKHYEDAKPEILLEVTKPIVLTEEIKTTVQSTDFPRETENEALITDTKSSEKSGSKKEYVSEEDQLTLADVLEENISSNVASKDKVLEVTQLPKITVEGDLGQGLPEDQELYTTRQ</sequence>
<comment type="caution">
    <text evidence="2">The sequence shown here is derived from an EMBL/GenBank/DDBJ whole genome shotgun (WGS) entry which is preliminary data.</text>
</comment>
<proteinExistence type="predicted"/>
<evidence type="ECO:0000313" key="2">
    <source>
        <dbReference type="EMBL" id="KAK2726796.1"/>
    </source>
</evidence>
<protein>
    <submittedName>
        <fullName evidence="2">Uncharacterized protein</fullName>
    </submittedName>
</protein>
<name>A0AA88IN31_ARTSF</name>
<organism evidence="2 3">
    <name type="scientific">Artemia franciscana</name>
    <name type="common">Brine shrimp</name>
    <name type="synonym">Artemia sanfranciscana</name>
    <dbReference type="NCBI Taxonomy" id="6661"/>
    <lineage>
        <taxon>Eukaryota</taxon>
        <taxon>Metazoa</taxon>
        <taxon>Ecdysozoa</taxon>
        <taxon>Arthropoda</taxon>
        <taxon>Crustacea</taxon>
        <taxon>Branchiopoda</taxon>
        <taxon>Anostraca</taxon>
        <taxon>Artemiidae</taxon>
        <taxon>Artemia</taxon>
    </lineage>
</organism>
<feature type="region of interest" description="Disordered" evidence="1">
    <location>
        <begin position="136"/>
        <end position="159"/>
    </location>
</feature>
<keyword evidence="3" id="KW-1185">Reference proteome</keyword>
<gene>
    <name evidence="2" type="ORF">QYM36_007593</name>
</gene>
<dbReference type="EMBL" id="JAVRJZ010000001">
    <property type="protein sequence ID" value="KAK2726796.1"/>
    <property type="molecule type" value="Genomic_DNA"/>
</dbReference>
<dbReference type="AlphaFoldDB" id="A0AA88IN31"/>
<evidence type="ECO:0000256" key="1">
    <source>
        <dbReference type="SAM" id="MobiDB-lite"/>
    </source>
</evidence>
<accession>A0AA88IN31</accession>
<evidence type="ECO:0000313" key="3">
    <source>
        <dbReference type="Proteomes" id="UP001187531"/>
    </source>
</evidence>